<proteinExistence type="predicted"/>
<reference evidence="1" key="1">
    <citation type="submission" date="2022-06" db="EMBL/GenBank/DDBJ databases">
        <title>Complete genome sequences of two strains of the flax pathogen Septoria linicola.</title>
        <authorList>
            <person name="Lapalu N."/>
            <person name="Simon A."/>
            <person name="Demenou B."/>
            <person name="Paumier D."/>
            <person name="Guillot M.-P."/>
            <person name="Gout L."/>
            <person name="Valade R."/>
        </authorList>
    </citation>
    <scope>NUCLEOTIDE SEQUENCE</scope>
    <source>
        <strain evidence="1">SE15195</strain>
    </source>
</reference>
<organism evidence="1 2">
    <name type="scientific">Septoria linicola</name>
    <dbReference type="NCBI Taxonomy" id="215465"/>
    <lineage>
        <taxon>Eukaryota</taxon>
        <taxon>Fungi</taxon>
        <taxon>Dikarya</taxon>
        <taxon>Ascomycota</taxon>
        <taxon>Pezizomycotina</taxon>
        <taxon>Dothideomycetes</taxon>
        <taxon>Dothideomycetidae</taxon>
        <taxon>Mycosphaerellales</taxon>
        <taxon>Mycosphaerellaceae</taxon>
        <taxon>Septoria</taxon>
    </lineage>
</organism>
<dbReference type="Proteomes" id="UP001056384">
    <property type="component" value="Chromosome 11"/>
</dbReference>
<name>A0A9Q9B4B6_9PEZI</name>
<evidence type="ECO:0000313" key="2">
    <source>
        <dbReference type="Proteomes" id="UP001056384"/>
    </source>
</evidence>
<sequence length="322" mass="37011">MQSSRSRPAVDEVSTYFSDAVPNTETMYEAYERLFREQEWLDMKGPSSFLRTNLTLLLQGCPRLVSIHFVMHEICDPAACRGLRHRNRAFKQAAIKPRYDPLPVGGGVHALTKVIRAAHDSRWTVHELVVTNIKVFRWNFACYDPYDIEREAMHRLKAGAVRTFLHHANSLKVLDLKLNSDMITSLVNVLDLMGDTTLPHLEQLLLAFTTVTASTLGAILLQYQETPQRLSLHSIHFSGHDSRNECFKPFAGTLKKLSDVHLGDELTRSPGFHRWDDLEHTYEACLSPSVRDALSRYIIYGEPEPPKFREKRDKYFDDEPWT</sequence>
<keyword evidence="2" id="KW-1185">Reference proteome</keyword>
<protein>
    <submittedName>
        <fullName evidence="1">Uncharacterized protein</fullName>
    </submittedName>
</protein>
<accession>A0A9Q9B4B6</accession>
<evidence type="ECO:0000313" key="1">
    <source>
        <dbReference type="EMBL" id="USW58688.1"/>
    </source>
</evidence>
<dbReference type="EMBL" id="CP099428">
    <property type="protein sequence ID" value="USW58688.1"/>
    <property type="molecule type" value="Genomic_DNA"/>
</dbReference>
<gene>
    <name evidence="1" type="ORF">Slin15195_G120070</name>
</gene>
<dbReference type="AlphaFoldDB" id="A0A9Q9B4B6"/>